<dbReference type="InParanoid" id="A0A1J7IJP9"/>
<dbReference type="OrthoDB" id="7462577at2759"/>
<evidence type="ECO:0000313" key="13">
    <source>
        <dbReference type="Proteomes" id="UP000182658"/>
    </source>
</evidence>
<keyword evidence="7 8" id="KW-0378">Hydrolase</keyword>
<dbReference type="NCBIfam" id="TIGR00729">
    <property type="entry name" value="ribonuclease HII"/>
    <property type="match status" value="1"/>
</dbReference>
<comment type="function">
    <text evidence="9">Endonuclease that specifically degrades the RNA of RNA-DNA hybrids.</text>
</comment>
<dbReference type="EC" id="3.1.26.4" evidence="9"/>
<sequence length="323" mass="34258">MGDSQLALETPPSPSSIFTPPSIDPPALLSGASYTYFSPIQPAVASAPVCLGVDEAGRGPVLGPMVYGVFFVPLPLSDSLLRSPAHRFDDSKVLTPGFRSTLMQTLCTPSSELFANSGWAVSSLSARDIGAHMFSPSSYNLNAQAMDATVELIKGVIERGVNVAEIYVDTVGPPATYQAKLEKIFPMAKITVAKKADSLYPCVSAASVCAKVTRDVALEADGEEEAMAWGSGYPSDGRCVGWMRNNMHPVFGWGPECRFSWGTAKDMLEPTKSTPGTVKVEWPADDDGDNARVTGFFVAGRSDGEPADELGTWFGTPAGVEAF</sequence>
<dbReference type="GO" id="GO:0006298">
    <property type="term" value="P:mismatch repair"/>
    <property type="evidence" value="ECO:0007669"/>
    <property type="project" value="TreeGrafter"/>
</dbReference>
<dbReference type="PANTHER" id="PTHR10954:SF7">
    <property type="entry name" value="RIBONUCLEASE H2 SUBUNIT A"/>
    <property type="match status" value="1"/>
</dbReference>
<feature type="binding site" evidence="8">
    <location>
        <position position="54"/>
    </location>
    <ligand>
        <name>a divalent metal cation</name>
        <dbReference type="ChEBI" id="CHEBI:60240"/>
    </ligand>
</feature>
<evidence type="ECO:0000256" key="8">
    <source>
        <dbReference type="PROSITE-ProRule" id="PRU01319"/>
    </source>
</evidence>
<evidence type="ECO:0000256" key="7">
    <source>
        <dbReference type="ARBA" id="ARBA00022801"/>
    </source>
</evidence>
<keyword evidence="13" id="KW-1185">Reference proteome</keyword>
<feature type="binding site" evidence="8">
    <location>
        <position position="169"/>
    </location>
    <ligand>
        <name>a divalent metal cation</name>
        <dbReference type="ChEBI" id="CHEBI:60240"/>
    </ligand>
</feature>
<dbReference type="GO" id="GO:0043137">
    <property type="term" value="P:DNA replication, removal of RNA primer"/>
    <property type="evidence" value="ECO:0007669"/>
    <property type="project" value="TreeGrafter"/>
</dbReference>
<dbReference type="InterPro" id="IPR023160">
    <property type="entry name" value="RNase_HII_hlx-loop-hlx_cap_dom"/>
</dbReference>
<evidence type="ECO:0000259" key="11">
    <source>
        <dbReference type="PROSITE" id="PS51975"/>
    </source>
</evidence>
<evidence type="ECO:0000256" key="6">
    <source>
        <dbReference type="ARBA" id="ARBA00022759"/>
    </source>
</evidence>
<gene>
    <name evidence="12" type="ORF">CONLIGDRAFT_579268</name>
</gene>
<keyword evidence="5 8" id="KW-0479">Metal-binding</keyword>
<evidence type="ECO:0000256" key="5">
    <source>
        <dbReference type="ARBA" id="ARBA00022723"/>
    </source>
</evidence>
<dbReference type="SUPFAM" id="SSF53098">
    <property type="entry name" value="Ribonuclease H-like"/>
    <property type="match status" value="1"/>
</dbReference>
<evidence type="ECO:0000256" key="3">
    <source>
        <dbReference type="ARBA" id="ARBA00007058"/>
    </source>
</evidence>
<dbReference type="FunFam" id="1.10.10.460:FF:000001">
    <property type="entry name" value="Ribonuclease"/>
    <property type="match status" value="1"/>
</dbReference>
<dbReference type="PROSITE" id="PS51975">
    <property type="entry name" value="RNASE_H_2"/>
    <property type="match status" value="1"/>
</dbReference>
<dbReference type="InterPro" id="IPR001352">
    <property type="entry name" value="RNase_HII/HIII"/>
</dbReference>
<feature type="region of interest" description="Disordered" evidence="10">
    <location>
        <begin position="1"/>
        <end position="20"/>
    </location>
</feature>
<feature type="binding site" evidence="8">
    <location>
        <position position="55"/>
    </location>
    <ligand>
        <name>a divalent metal cation</name>
        <dbReference type="ChEBI" id="CHEBI:60240"/>
    </ligand>
</feature>
<dbReference type="GO" id="GO:0004523">
    <property type="term" value="F:RNA-DNA hybrid ribonuclease activity"/>
    <property type="evidence" value="ECO:0007669"/>
    <property type="project" value="UniProtKB-UniRule"/>
</dbReference>
<evidence type="ECO:0000256" key="4">
    <source>
        <dbReference type="ARBA" id="ARBA00022722"/>
    </source>
</evidence>
<dbReference type="CDD" id="cd07181">
    <property type="entry name" value="RNase_HII_eukaryota_like"/>
    <property type="match status" value="1"/>
</dbReference>
<comment type="cofactor">
    <cofactor evidence="8">
        <name>Mn(2+)</name>
        <dbReference type="ChEBI" id="CHEBI:29035"/>
    </cofactor>
    <cofactor evidence="8">
        <name>Mg(2+)</name>
        <dbReference type="ChEBI" id="CHEBI:18420"/>
    </cofactor>
    <text evidence="8">Manganese or magnesium. Binds 1 divalent metal ion per monomer in the absence of substrate. May bind a second metal ion after substrate binding.</text>
</comment>
<dbReference type="PANTHER" id="PTHR10954">
    <property type="entry name" value="RIBONUCLEASE H2 SUBUNIT A"/>
    <property type="match status" value="1"/>
</dbReference>
<dbReference type="EMBL" id="KV875099">
    <property type="protein sequence ID" value="OIW27710.1"/>
    <property type="molecule type" value="Genomic_DNA"/>
</dbReference>
<comment type="catalytic activity">
    <reaction evidence="1 8 9">
        <text>Endonucleolytic cleavage to 5'-phosphomonoester.</text>
        <dbReference type="EC" id="3.1.26.4"/>
    </reaction>
</comment>
<protein>
    <recommendedName>
        <fullName evidence="9">Ribonuclease</fullName>
        <ecNumber evidence="9">3.1.26.4</ecNumber>
    </recommendedName>
</protein>
<dbReference type="AlphaFoldDB" id="A0A1J7IJP9"/>
<dbReference type="InterPro" id="IPR004649">
    <property type="entry name" value="RNase_H2_suA"/>
</dbReference>
<keyword evidence="6 8" id="KW-0255">Endonuclease</keyword>
<dbReference type="GO" id="GO:0046872">
    <property type="term" value="F:metal ion binding"/>
    <property type="evidence" value="ECO:0007669"/>
    <property type="project" value="UniProtKB-KW"/>
</dbReference>
<dbReference type="Pfam" id="PF01351">
    <property type="entry name" value="RNase_HII"/>
    <property type="match status" value="1"/>
</dbReference>
<feature type="domain" description="RNase H type-2" evidence="11">
    <location>
        <begin position="48"/>
        <end position="273"/>
    </location>
</feature>
<dbReference type="InterPro" id="IPR036397">
    <property type="entry name" value="RNaseH_sf"/>
</dbReference>
<evidence type="ECO:0000313" key="12">
    <source>
        <dbReference type="EMBL" id="OIW27710.1"/>
    </source>
</evidence>
<evidence type="ECO:0000256" key="2">
    <source>
        <dbReference type="ARBA" id="ARBA00001946"/>
    </source>
</evidence>
<evidence type="ECO:0000256" key="9">
    <source>
        <dbReference type="RuleBase" id="RU003515"/>
    </source>
</evidence>
<dbReference type="InterPro" id="IPR012337">
    <property type="entry name" value="RNaseH-like_sf"/>
</dbReference>
<accession>A0A1J7IJP9</accession>
<dbReference type="GO" id="GO:0032299">
    <property type="term" value="C:ribonuclease H2 complex"/>
    <property type="evidence" value="ECO:0007669"/>
    <property type="project" value="TreeGrafter"/>
</dbReference>
<dbReference type="Proteomes" id="UP000182658">
    <property type="component" value="Unassembled WGS sequence"/>
</dbReference>
<evidence type="ECO:0000256" key="1">
    <source>
        <dbReference type="ARBA" id="ARBA00000077"/>
    </source>
</evidence>
<dbReference type="FunFam" id="3.30.420.10:FF:000016">
    <property type="entry name" value="Ribonuclease"/>
    <property type="match status" value="1"/>
</dbReference>
<name>A0A1J7IJP9_9PEZI</name>
<evidence type="ECO:0000256" key="10">
    <source>
        <dbReference type="SAM" id="MobiDB-lite"/>
    </source>
</evidence>
<reference evidence="12 13" key="1">
    <citation type="submission" date="2016-10" db="EMBL/GenBank/DDBJ databases">
        <title>Draft genome sequence of Coniochaeta ligniaria NRRL30616, a lignocellulolytic fungus for bioabatement of inhibitors in plant biomass hydrolysates.</title>
        <authorList>
            <consortium name="DOE Joint Genome Institute"/>
            <person name="Jimenez D.J."/>
            <person name="Hector R.E."/>
            <person name="Riley R."/>
            <person name="Sun H."/>
            <person name="Grigoriev I.V."/>
            <person name="Van Elsas J.D."/>
            <person name="Nichols N.N."/>
        </authorList>
    </citation>
    <scope>NUCLEOTIDE SEQUENCE [LARGE SCALE GENOMIC DNA]</scope>
    <source>
        <strain evidence="12 13">NRRL 30616</strain>
    </source>
</reference>
<dbReference type="STRING" id="1408157.A0A1J7IJP9"/>
<dbReference type="Gene3D" id="1.10.10.460">
    <property type="entry name" value="Ribonuclease hii. Domain 2"/>
    <property type="match status" value="1"/>
</dbReference>
<proteinExistence type="inferred from homology"/>
<dbReference type="FunCoup" id="A0A1J7IJP9">
    <property type="interactions" value="421"/>
</dbReference>
<dbReference type="GO" id="GO:0003723">
    <property type="term" value="F:RNA binding"/>
    <property type="evidence" value="ECO:0007669"/>
    <property type="project" value="UniProtKB-UniRule"/>
</dbReference>
<dbReference type="InterPro" id="IPR024567">
    <property type="entry name" value="RNase_HII/HIII_dom"/>
</dbReference>
<comment type="similarity">
    <text evidence="3">Belongs to the RNase HII family. Eukaryotic subfamily.</text>
</comment>
<comment type="cofactor">
    <cofactor evidence="2">
        <name>Mg(2+)</name>
        <dbReference type="ChEBI" id="CHEBI:18420"/>
    </cofactor>
</comment>
<dbReference type="Gene3D" id="3.30.420.10">
    <property type="entry name" value="Ribonuclease H-like superfamily/Ribonuclease H"/>
    <property type="match status" value="1"/>
</dbReference>
<keyword evidence="4 8" id="KW-0540">Nuclease</keyword>
<organism evidence="12 13">
    <name type="scientific">Coniochaeta ligniaria NRRL 30616</name>
    <dbReference type="NCBI Taxonomy" id="1408157"/>
    <lineage>
        <taxon>Eukaryota</taxon>
        <taxon>Fungi</taxon>
        <taxon>Dikarya</taxon>
        <taxon>Ascomycota</taxon>
        <taxon>Pezizomycotina</taxon>
        <taxon>Sordariomycetes</taxon>
        <taxon>Sordariomycetidae</taxon>
        <taxon>Coniochaetales</taxon>
        <taxon>Coniochaetaceae</taxon>
        <taxon>Coniochaeta</taxon>
    </lineage>
</organism>